<name>A0A1F5TR53_9BACT</name>
<accession>A0A1F5TR53</accession>
<feature type="transmembrane region" description="Helical" evidence="2">
    <location>
        <begin position="137"/>
        <end position="158"/>
    </location>
</feature>
<evidence type="ECO:0000256" key="1">
    <source>
        <dbReference type="SAM" id="MobiDB-lite"/>
    </source>
</evidence>
<keyword evidence="2" id="KW-1133">Transmembrane helix</keyword>
<evidence type="ECO:0000313" key="4">
    <source>
        <dbReference type="Proteomes" id="UP000177579"/>
    </source>
</evidence>
<sequence>MPENKENRKIGFQTDENTSSDEKSGLFGFINKNSEKEISSEDKNILEEQKELLDTEKQKRTEDFSDKKDINTSNQKEEIEKGLRSIIQNKRIKNMLDSFKKMFSKKEKSSVSSVLKTNLIQGETTITFDWKKNITPILFSIFFSTLILGGAFGGLIIWEDRSINRGTELIQETEALIVQIKQAQKKSEKVDIFQKKIGLVKYLLDEHVYWTNFFEFLEKNTLSNSYYQGGFSGDAKGAYTFSVITDSYSSINDFVNVLENNKNVFQIETKGAKIGVKKGEKTNSQGATSFELSVKINPLLFKK</sequence>
<feature type="region of interest" description="Disordered" evidence="1">
    <location>
        <begin position="51"/>
        <end position="76"/>
    </location>
</feature>
<evidence type="ECO:0000313" key="3">
    <source>
        <dbReference type="EMBL" id="OGF41277.1"/>
    </source>
</evidence>
<gene>
    <name evidence="3" type="ORF">A2531_00240</name>
</gene>
<dbReference type="Proteomes" id="UP000177579">
    <property type="component" value="Unassembled WGS sequence"/>
</dbReference>
<evidence type="ECO:0000256" key="2">
    <source>
        <dbReference type="SAM" id="Phobius"/>
    </source>
</evidence>
<organism evidence="3 4">
    <name type="scientific">Candidatus Falkowbacteria bacterium RIFOXYD2_FULL_34_120</name>
    <dbReference type="NCBI Taxonomy" id="1798007"/>
    <lineage>
        <taxon>Bacteria</taxon>
        <taxon>Candidatus Falkowiibacteriota</taxon>
    </lineage>
</organism>
<feature type="region of interest" description="Disordered" evidence="1">
    <location>
        <begin position="1"/>
        <end position="27"/>
    </location>
</feature>
<keyword evidence="2" id="KW-0472">Membrane</keyword>
<reference evidence="3 4" key="1">
    <citation type="journal article" date="2016" name="Nat. Commun.">
        <title>Thousands of microbial genomes shed light on interconnected biogeochemical processes in an aquifer system.</title>
        <authorList>
            <person name="Anantharaman K."/>
            <person name="Brown C.T."/>
            <person name="Hug L.A."/>
            <person name="Sharon I."/>
            <person name="Castelle C.J."/>
            <person name="Probst A.J."/>
            <person name="Thomas B.C."/>
            <person name="Singh A."/>
            <person name="Wilkins M.J."/>
            <person name="Karaoz U."/>
            <person name="Brodie E.L."/>
            <person name="Williams K.H."/>
            <person name="Hubbard S.S."/>
            <person name="Banfield J.F."/>
        </authorList>
    </citation>
    <scope>NUCLEOTIDE SEQUENCE [LARGE SCALE GENOMIC DNA]</scope>
</reference>
<dbReference type="AlphaFoldDB" id="A0A1F5TR53"/>
<protein>
    <submittedName>
        <fullName evidence="3">Uncharacterized protein</fullName>
    </submittedName>
</protein>
<dbReference type="EMBL" id="MFGO01000011">
    <property type="protein sequence ID" value="OGF41277.1"/>
    <property type="molecule type" value="Genomic_DNA"/>
</dbReference>
<proteinExistence type="predicted"/>
<keyword evidence="2" id="KW-0812">Transmembrane</keyword>
<comment type="caution">
    <text evidence="3">The sequence shown here is derived from an EMBL/GenBank/DDBJ whole genome shotgun (WGS) entry which is preliminary data.</text>
</comment>